<keyword evidence="2" id="KW-1185">Reference proteome</keyword>
<reference evidence="1 2" key="1">
    <citation type="journal article" date="2013" name="PLoS Genet.">
        <title>The genome and development-dependent transcriptomes of Pyronema confluens: a window into fungal evolution.</title>
        <authorList>
            <person name="Traeger S."/>
            <person name="Altegoer F."/>
            <person name="Freitag M."/>
            <person name="Gabaldon T."/>
            <person name="Kempken F."/>
            <person name="Kumar A."/>
            <person name="Marcet-Houben M."/>
            <person name="Poggeler S."/>
            <person name="Stajich J.E."/>
            <person name="Nowrousian M."/>
        </authorList>
    </citation>
    <scope>NUCLEOTIDE SEQUENCE [LARGE SCALE GENOMIC DNA]</scope>
    <source>
        <strain evidence="2">CBS 100304</strain>
        <tissue evidence="1">Vegetative mycelium</tissue>
    </source>
</reference>
<accession>U4LXN9</accession>
<evidence type="ECO:0000313" key="1">
    <source>
        <dbReference type="EMBL" id="CCX34553.1"/>
    </source>
</evidence>
<proteinExistence type="predicted"/>
<organism evidence="1 2">
    <name type="scientific">Pyronema omphalodes (strain CBS 100304)</name>
    <name type="common">Pyronema confluens</name>
    <dbReference type="NCBI Taxonomy" id="1076935"/>
    <lineage>
        <taxon>Eukaryota</taxon>
        <taxon>Fungi</taxon>
        <taxon>Dikarya</taxon>
        <taxon>Ascomycota</taxon>
        <taxon>Pezizomycotina</taxon>
        <taxon>Pezizomycetes</taxon>
        <taxon>Pezizales</taxon>
        <taxon>Pyronemataceae</taxon>
        <taxon>Pyronema</taxon>
    </lineage>
</organism>
<dbReference type="Proteomes" id="UP000018144">
    <property type="component" value="Unassembled WGS sequence"/>
</dbReference>
<dbReference type="EMBL" id="HF936567">
    <property type="protein sequence ID" value="CCX34553.1"/>
    <property type="molecule type" value="Genomic_DNA"/>
</dbReference>
<evidence type="ECO:0000313" key="2">
    <source>
        <dbReference type="Proteomes" id="UP000018144"/>
    </source>
</evidence>
<gene>
    <name evidence="1" type="ORF">PCON_03946</name>
</gene>
<name>U4LXN9_PYROM</name>
<protein>
    <submittedName>
        <fullName evidence="1">Uncharacterized protein</fullName>
    </submittedName>
</protein>
<sequence>MHPCRRNT</sequence>